<dbReference type="PROSITE" id="PS50044">
    <property type="entry name" value="SIGMA54_3"/>
    <property type="match status" value="1"/>
</dbReference>
<sequence>MQIELTPTQKLNISGRMIQSSEILQMNLPELGQYLEKLAMENPLMELEAPPSEYEHTVQLTYRSDDQNPVYDRQDRKDAQDLWNRGSDSSETLEESLLFQINDLSLTDRQRHIMEYMILNLEPSGYLEMPLKEIAEAVQTSLDEITALLSLLQTLEPLGIGARSLPECLCIQLKKEHPEDQTALAIAREHLELLAKNQMHTLARKLRVSLDEVLRACKVIRSLNPRPGASFGDRRYVSYIRPELAVVRFQDHFDIVLNDSLLPPIRYNEEYMQMLSTPSSNEVAGYLSDKKRQLDWVVQCVEQRNETLLALGKLIVRKQQDFFLHGSGYLHSFSQAEAADLLQIHESTISRAVKDKFLQCTFGVFPLSYFFVQGLDKKDAIRSRIRTLIEKEDKKHPYSDQTLADLLARDGLTVSKRLVTKYRNEMELPDSARRRQYE</sequence>
<keyword evidence="5" id="KW-0805">Transcription regulation</keyword>
<reference evidence="12" key="1">
    <citation type="journal article" date="2021" name="PeerJ">
        <title>Extensive microbial diversity within the chicken gut microbiome revealed by metagenomics and culture.</title>
        <authorList>
            <person name="Gilroy R."/>
            <person name="Ravi A."/>
            <person name="Getino M."/>
            <person name="Pursley I."/>
            <person name="Horton D.L."/>
            <person name="Alikhan N.F."/>
            <person name="Baker D."/>
            <person name="Gharbi K."/>
            <person name="Hall N."/>
            <person name="Watson M."/>
            <person name="Adriaenssens E.M."/>
            <person name="Foster-Nyarko E."/>
            <person name="Jarju S."/>
            <person name="Secka A."/>
            <person name="Antonio M."/>
            <person name="Oren A."/>
            <person name="Chaudhuri R.R."/>
            <person name="La Ragione R."/>
            <person name="Hildebrand F."/>
            <person name="Pallen M.J."/>
        </authorList>
    </citation>
    <scope>NUCLEOTIDE SEQUENCE</scope>
    <source>
        <strain evidence="12">ChiSjej1B19-8411</strain>
    </source>
</reference>
<feature type="domain" description="RNA polymerase sigma factor 54 DNA-binding" evidence="10">
    <location>
        <begin position="286"/>
        <end position="436"/>
    </location>
</feature>
<evidence type="ECO:0000259" key="10">
    <source>
        <dbReference type="Pfam" id="PF04552"/>
    </source>
</evidence>
<feature type="domain" description="RNA polymerase sigma factor 54 core-binding" evidence="11">
    <location>
        <begin position="88"/>
        <end position="271"/>
    </location>
</feature>
<evidence type="ECO:0000256" key="3">
    <source>
        <dbReference type="ARBA" id="ARBA00022679"/>
    </source>
</evidence>
<evidence type="ECO:0000259" key="11">
    <source>
        <dbReference type="Pfam" id="PF04963"/>
    </source>
</evidence>
<dbReference type="Gene3D" id="1.10.10.1330">
    <property type="entry name" value="RNA polymerase sigma-54 factor, core-binding domain"/>
    <property type="match status" value="1"/>
</dbReference>
<evidence type="ECO:0000256" key="4">
    <source>
        <dbReference type="ARBA" id="ARBA00022695"/>
    </source>
</evidence>
<dbReference type="Proteomes" id="UP000886817">
    <property type="component" value="Unassembled WGS sequence"/>
</dbReference>
<protein>
    <submittedName>
        <fullName evidence="12">RNA polymerase factor sigma-54</fullName>
    </submittedName>
</protein>
<dbReference type="GO" id="GO:0001216">
    <property type="term" value="F:DNA-binding transcription activator activity"/>
    <property type="evidence" value="ECO:0007669"/>
    <property type="project" value="InterPro"/>
</dbReference>
<comment type="caution">
    <text evidence="12">The sequence shown here is derived from an EMBL/GenBank/DDBJ whole genome shotgun (WGS) entry which is preliminary data.</text>
</comment>
<dbReference type="GO" id="GO:0003677">
    <property type="term" value="F:DNA binding"/>
    <property type="evidence" value="ECO:0007669"/>
    <property type="project" value="UniProtKB-KW"/>
</dbReference>
<keyword evidence="2" id="KW-0240">DNA-directed RNA polymerase</keyword>
<dbReference type="InterPro" id="IPR007634">
    <property type="entry name" value="RNA_pol_sigma_54_DNA-bd"/>
</dbReference>
<dbReference type="PRINTS" id="PR00045">
    <property type="entry name" value="SIGMA54FCT"/>
</dbReference>
<dbReference type="PANTHER" id="PTHR32248:SF4">
    <property type="entry name" value="RNA POLYMERASE SIGMA-54 FACTOR"/>
    <property type="match status" value="1"/>
</dbReference>
<dbReference type="Gene3D" id="1.10.10.60">
    <property type="entry name" value="Homeodomain-like"/>
    <property type="match status" value="1"/>
</dbReference>
<dbReference type="InterPro" id="IPR007046">
    <property type="entry name" value="RNA_pol_sigma_54_core-bd"/>
</dbReference>
<keyword evidence="4" id="KW-0548">Nucleotidyltransferase</keyword>
<keyword evidence="3" id="KW-0808">Transferase</keyword>
<dbReference type="PANTHER" id="PTHR32248">
    <property type="entry name" value="RNA POLYMERASE SIGMA-54 FACTOR"/>
    <property type="match status" value="1"/>
</dbReference>
<dbReference type="EMBL" id="DXEX01000189">
    <property type="protein sequence ID" value="HIX59794.1"/>
    <property type="molecule type" value="Genomic_DNA"/>
</dbReference>
<name>A0A9D1WIX3_9FIRM</name>
<dbReference type="AlphaFoldDB" id="A0A9D1WIX3"/>
<evidence type="ECO:0000313" key="12">
    <source>
        <dbReference type="EMBL" id="HIX59794.1"/>
    </source>
</evidence>
<dbReference type="GO" id="GO:0000428">
    <property type="term" value="C:DNA-directed RNA polymerase complex"/>
    <property type="evidence" value="ECO:0007669"/>
    <property type="project" value="UniProtKB-KW"/>
</dbReference>
<evidence type="ECO:0000313" key="13">
    <source>
        <dbReference type="Proteomes" id="UP000886817"/>
    </source>
</evidence>
<dbReference type="GO" id="GO:0016987">
    <property type="term" value="F:sigma factor activity"/>
    <property type="evidence" value="ECO:0007669"/>
    <property type="project" value="UniProtKB-KW"/>
</dbReference>
<evidence type="ECO:0000256" key="7">
    <source>
        <dbReference type="ARBA" id="ARBA00023125"/>
    </source>
</evidence>
<evidence type="ECO:0000256" key="6">
    <source>
        <dbReference type="ARBA" id="ARBA00023082"/>
    </source>
</evidence>
<evidence type="ECO:0000256" key="9">
    <source>
        <dbReference type="SAM" id="MobiDB-lite"/>
    </source>
</evidence>
<accession>A0A9D1WIX3</accession>
<reference evidence="12" key="2">
    <citation type="submission" date="2021-04" db="EMBL/GenBank/DDBJ databases">
        <authorList>
            <person name="Gilroy R."/>
        </authorList>
    </citation>
    <scope>NUCLEOTIDE SEQUENCE</scope>
    <source>
        <strain evidence="12">ChiSjej1B19-8411</strain>
    </source>
</reference>
<evidence type="ECO:0000256" key="8">
    <source>
        <dbReference type="ARBA" id="ARBA00023163"/>
    </source>
</evidence>
<gene>
    <name evidence="12" type="primary">rpoN</name>
    <name evidence="12" type="ORF">IAA45_08780</name>
</gene>
<proteinExistence type="inferred from homology"/>
<dbReference type="GO" id="GO:0016779">
    <property type="term" value="F:nucleotidyltransferase activity"/>
    <property type="evidence" value="ECO:0007669"/>
    <property type="project" value="UniProtKB-KW"/>
</dbReference>
<dbReference type="InterPro" id="IPR000394">
    <property type="entry name" value="RNA_pol_sigma_54"/>
</dbReference>
<dbReference type="GO" id="GO:0006352">
    <property type="term" value="P:DNA-templated transcription initiation"/>
    <property type="evidence" value="ECO:0007669"/>
    <property type="project" value="InterPro"/>
</dbReference>
<dbReference type="PIRSF" id="PIRSF000774">
    <property type="entry name" value="RpoN"/>
    <property type="match status" value="1"/>
</dbReference>
<organism evidence="12 13">
    <name type="scientific">Candidatus Blautia gallistercoris</name>
    <dbReference type="NCBI Taxonomy" id="2838490"/>
    <lineage>
        <taxon>Bacteria</taxon>
        <taxon>Bacillati</taxon>
        <taxon>Bacillota</taxon>
        <taxon>Clostridia</taxon>
        <taxon>Lachnospirales</taxon>
        <taxon>Lachnospiraceae</taxon>
        <taxon>Blautia</taxon>
    </lineage>
</organism>
<dbReference type="InterPro" id="IPR038709">
    <property type="entry name" value="RpoN_core-bd_sf"/>
</dbReference>
<feature type="region of interest" description="Disordered" evidence="9">
    <location>
        <begin position="62"/>
        <end position="87"/>
    </location>
</feature>
<evidence type="ECO:0000256" key="1">
    <source>
        <dbReference type="ARBA" id="ARBA00008798"/>
    </source>
</evidence>
<evidence type="ECO:0000256" key="5">
    <source>
        <dbReference type="ARBA" id="ARBA00023015"/>
    </source>
</evidence>
<dbReference type="NCBIfam" id="TIGR02395">
    <property type="entry name" value="rpoN_sigma"/>
    <property type="match status" value="1"/>
</dbReference>
<keyword evidence="7" id="KW-0238">DNA-binding</keyword>
<dbReference type="Pfam" id="PF04963">
    <property type="entry name" value="Sigma54_CBD"/>
    <property type="match status" value="1"/>
</dbReference>
<comment type="similarity">
    <text evidence="1">Belongs to the sigma-54 factor family.</text>
</comment>
<keyword evidence="8" id="KW-0804">Transcription</keyword>
<keyword evidence="6" id="KW-0731">Sigma factor</keyword>
<dbReference type="Pfam" id="PF00309">
    <property type="entry name" value="Sigma54_AID"/>
    <property type="match status" value="1"/>
</dbReference>
<dbReference type="Pfam" id="PF04552">
    <property type="entry name" value="Sigma54_DBD"/>
    <property type="match status" value="1"/>
</dbReference>
<evidence type="ECO:0000256" key="2">
    <source>
        <dbReference type="ARBA" id="ARBA00022478"/>
    </source>
</evidence>